<evidence type="ECO:0000256" key="9">
    <source>
        <dbReference type="ARBA" id="ARBA00031398"/>
    </source>
</evidence>
<dbReference type="AlphaFoldDB" id="A0A6L5GQV5"/>
<dbReference type="Pfam" id="PF01880">
    <property type="entry name" value="Desulfoferrodox"/>
    <property type="match status" value="1"/>
</dbReference>
<organism evidence="13 14">
    <name type="scientific">Candidatus Pseudoramibacter fermentans</name>
    <dbReference type="NCBI Taxonomy" id="2594427"/>
    <lineage>
        <taxon>Bacteria</taxon>
        <taxon>Bacillati</taxon>
        <taxon>Bacillota</taxon>
        <taxon>Clostridia</taxon>
        <taxon>Eubacteriales</taxon>
        <taxon>Eubacteriaceae</taxon>
        <taxon>Pseudoramibacter</taxon>
    </lineage>
</organism>
<evidence type="ECO:0000256" key="5">
    <source>
        <dbReference type="ARBA" id="ARBA00022723"/>
    </source>
</evidence>
<dbReference type="EC" id="1.15.1.2" evidence="2"/>
<comment type="catalytic activity">
    <reaction evidence="10">
        <text>reduced [rubredoxin] + superoxide + 2 H(+) = oxidized [rubredoxin] + H2O2</text>
        <dbReference type="Rhea" id="RHEA:21324"/>
        <dbReference type="Rhea" id="RHEA-COMP:10302"/>
        <dbReference type="Rhea" id="RHEA-COMP:10303"/>
        <dbReference type="ChEBI" id="CHEBI:15378"/>
        <dbReference type="ChEBI" id="CHEBI:16240"/>
        <dbReference type="ChEBI" id="CHEBI:18421"/>
        <dbReference type="ChEBI" id="CHEBI:29033"/>
        <dbReference type="ChEBI" id="CHEBI:29034"/>
        <dbReference type="EC" id="1.15.1.2"/>
    </reaction>
</comment>
<dbReference type="InterPro" id="IPR002742">
    <property type="entry name" value="Desulfoferrodoxin_Fe-bd_dom"/>
</dbReference>
<accession>A0A6L5GQV5</accession>
<evidence type="ECO:0000259" key="12">
    <source>
        <dbReference type="Pfam" id="PF06397"/>
    </source>
</evidence>
<proteinExistence type="inferred from homology"/>
<dbReference type="PANTHER" id="PTHR36541:SF1">
    <property type="entry name" value="SUPEROXIDE REDUCTASE-RELATED"/>
    <property type="match status" value="1"/>
</dbReference>
<dbReference type="NCBIfam" id="TIGR00332">
    <property type="entry name" value="neela_ferrous"/>
    <property type="match status" value="1"/>
</dbReference>
<comment type="similarity">
    <text evidence="1">Belongs to the desulfoferrodoxin family.</text>
</comment>
<gene>
    <name evidence="13" type="ORF">FRC53_03640</name>
</gene>
<dbReference type="Gene3D" id="2.60.40.730">
    <property type="entry name" value="SOR catalytic domain"/>
    <property type="match status" value="1"/>
</dbReference>
<keyword evidence="14" id="KW-1185">Reference proteome</keyword>
<evidence type="ECO:0000256" key="6">
    <source>
        <dbReference type="ARBA" id="ARBA00022982"/>
    </source>
</evidence>
<dbReference type="InterPro" id="IPR051233">
    <property type="entry name" value="Desulfoferrodoxin_SOR"/>
</dbReference>
<dbReference type="InterPro" id="IPR004462">
    <property type="entry name" value="Desulfoferrodoxin_N"/>
</dbReference>
<evidence type="ECO:0000256" key="3">
    <source>
        <dbReference type="ARBA" id="ARBA00014839"/>
    </source>
</evidence>
<dbReference type="SUPFAM" id="SSF57802">
    <property type="entry name" value="Rubredoxin-like"/>
    <property type="match status" value="1"/>
</dbReference>
<evidence type="ECO:0000256" key="7">
    <source>
        <dbReference type="ARBA" id="ARBA00023004"/>
    </source>
</evidence>
<keyword evidence="4" id="KW-0813">Transport</keyword>
<sequence>MKIYKCSKCGQMVYVLQDSPCTPVCCGVDMDELTANTTDAATEKHVPVITQNGTHVDVVVGSVEHPMLEKHYIQWIALETAQGVQVKYLKPGEAPKASFELTADDKLIAAYEFCNLHGLWKAEA</sequence>
<evidence type="ECO:0000313" key="14">
    <source>
        <dbReference type="Proteomes" id="UP000473648"/>
    </source>
</evidence>
<comment type="function">
    <text evidence="8">Catalyzes the one-electron reduction of superoxide anion radical to hydrogen peroxide at a nonheme ferrous iron center. Plays a fundamental role in case of oxidative stress via its superoxide detoxification activity.</text>
</comment>
<evidence type="ECO:0000256" key="4">
    <source>
        <dbReference type="ARBA" id="ARBA00022448"/>
    </source>
</evidence>
<evidence type="ECO:0000256" key="1">
    <source>
        <dbReference type="ARBA" id="ARBA00005941"/>
    </source>
</evidence>
<comment type="caution">
    <text evidence="13">The sequence shown here is derived from an EMBL/GenBank/DDBJ whole genome shotgun (WGS) entry which is preliminary data.</text>
</comment>
<evidence type="ECO:0000256" key="10">
    <source>
        <dbReference type="ARBA" id="ARBA00047448"/>
    </source>
</evidence>
<keyword evidence="6" id="KW-0249">Electron transport</keyword>
<reference evidence="13" key="1">
    <citation type="journal article" date="2020" name="Appl. Environ. Microbiol.">
        <title>Medium-Chain Fatty Acid Synthesis by 'Candidatus Weimeria bifida' gen. nov., sp. nov., and 'Candidatus Pseudoramibacter fermentans' sp. nov.</title>
        <authorList>
            <person name="Scarborough M.J."/>
            <person name="Myers K.S."/>
            <person name="Donohue T.J."/>
            <person name="Noguera D.R."/>
        </authorList>
    </citation>
    <scope>NUCLEOTIDE SEQUENCE</scope>
    <source>
        <strain evidence="13">EUB1.1</strain>
    </source>
</reference>
<evidence type="ECO:0000313" key="13">
    <source>
        <dbReference type="EMBL" id="MQM72518.1"/>
    </source>
</evidence>
<dbReference type="PANTHER" id="PTHR36541">
    <property type="entry name" value="SUPEROXIDE REDUCTASE-RELATED"/>
    <property type="match status" value="1"/>
</dbReference>
<evidence type="ECO:0000259" key="11">
    <source>
        <dbReference type="Pfam" id="PF01880"/>
    </source>
</evidence>
<dbReference type="EMBL" id="VOGB01000004">
    <property type="protein sequence ID" value="MQM72518.1"/>
    <property type="molecule type" value="Genomic_DNA"/>
</dbReference>
<evidence type="ECO:0000256" key="2">
    <source>
        <dbReference type="ARBA" id="ARBA00012679"/>
    </source>
</evidence>
<dbReference type="Proteomes" id="UP000473648">
    <property type="component" value="Unassembled WGS sequence"/>
</dbReference>
<dbReference type="SUPFAM" id="SSF49367">
    <property type="entry name" value="Superoxide reductase-like"/>
    <property type="match status" value="1"/>
</dbReference>
<dbReference type="GO" id="GO:0005506">
    <property type="term" value="F:iron ion binding"/>
    <property type="evidence" value="ECO:0007669"/>
    <property type="project" value="InterPro"/>
</dbReference>
<dbReference type="GO" id="GO:0050605">
    <property type="term" value="F:superoxide reductase activity"/>
    <property type="evidence" value="ECO:0007669"/>
    <property type="project" value="UniProtKB-EC"/>
</dbReference>
<name>A0A6L5GQV5_9FIRM</name>
<feature type="domain" description="Desulfoferrodoxin ferrous iron-binding" evidence="11">
    <location>
        <begin position="38"/>
        <end position="122"/>
    </location>
</feature>
<dbReference type="InterPro" id="IPR036073">
    <property type="entry name" value="Desulfoferrodoxin_Fe-bd_dom_sf"/>
</dbReference>
<protein>
    <recommendedName>
        <fullName evidence="3">Desulfoferrodoxin</fullName>
        <ecNumber evidence="2">1.15.1.2</ecNumber>
    </recommendedName>
    <alternativeName>
        <fullName evidence="9">Superoxide reductase</fullName>
    </alternativeName>
</protein>
<evidence type="ECO:0000256" key="8">
    <source>
        <dbReference type="ARBA" id="ARBA00024690"/>
    </source>
</evidence>
<feature type="domain" description="Desulfoferrodoxin N-terminal" evidence="12">
    <location>
        <begin position="1"/>
        <end position="31"/>
    </location>
</feature>
<keyword evidence="7" id="KW-0408">Iron</keyword>
<dbReference type="Pfam" id="PF06397">
    <property type="entry name" value="Desulfoferrod_N"/>
    <property type="match status" value="1"/>
</dbReference>
<keyword evidence="5" id="KW-0479">Metal-binding</keyword>